<evidence type="ECO:0000256" key="1">
    <source>
        <dbReference type="ARBA" id="ARBA00010617"/>
    </source>
</evidence>
<reference evidence="10 11" key="1">
    <citation type="journal article" date="2014" name="Genome Biol. Evol.">
        <title>The secreted proteins of Achlya hypogyna and Thraustotheca clavata identify the ancestral oomycete secretome and reveal gene acquisitions by horizontal gene transfer.</title>
        <authorList>
            <person name="Misner I."/>
            <person name="Blouin N."/>
            <person name="Leonard G."/>
            <person name="Richards T.A."/>
            <person name="Lane C.E."/>
        </authorList>
    </citation>
    <scope>NUCLEOTIDE SEQUENCE [LARGE SCALE GENOMIC DNA]</scope>
    <source>
        <strain evidence="10 11">ATCC 48635</strain>
    </source>
</reference>
<dbReference type="OrthoDB" id="1470350at2759"/>
<dbReference type="InterPro" id="IPR036396">
    <property type="entry name" value="Cyt_P450_sf"/>
</dbReference>
<organism evidence="10 11">
    <name type="scientific">Achlya hypogyna</name>
    <name type="common">Oomycete</name>
    <name type="synonym">Protoachlya hypogyna</name>
    <dbReference type="NCBI Taxonomy" id="1202772"/>
    <lineage>
        <taxon>Eukaryota</taxon>
        <taxon>Sar</taxon>
        <taxon>Stramenopiles</taxon>
        <taxon>Oomycota</taxon>
        <taxon>Saprolegniomycetes</taxon>
        <taxon>Saprolegniales</taxon>
        <taxon>Achlyaceae</taxon>
        <taxon>Achlya</taxon>
    </lineage>
</organism>
<keyword evidence="9" id="KW-1133">Transmembrane helix</keyword>
<dbReference type="GO" id="GO:0005506">
    <property type="term" value="F:iron ion binding"/>
    <property type="evidence" value="ECO:0007669"/>
    <property type="project" value="InterPro"/>
</dbReference>
<evidence type="ECO:0000313" key="10">
    <source>
        <dbReference type="EMBL" id="OQR96168.1"/>
    </source>
</evidence>
<keyword evidence="11" id="KW-1185">Reference proteome</keyword>
<dbReference type="InterPro" id="IPR017972">
    <property type="entry name" value="Cyt_P450_CS"/>
</dbReference>
<dbReference type="STRING" id="1202772.A0A1V9ZDV6"/>
<dbReference type="PRINTS" id="PR00463">
    <property type="entry name" value="EP450I"/>
</dbReference>
<dbReference type="Proteomes" id="UP000243579">
    <property type="component" value="Unassembled WGS sequence"/>
</dbReference>
<keyword evidence="4 8" id="KW-0560">Oxidoreductase</keyword>
<keyword evidence="9" id="KW-0812">Transmembrane</keyword>
<dbReference type="InterPro" id="IPR001128">
    <property type="entry name" value="Cyt_P450"/>
</dbReference>
<dbReference type="AlphaFoldDB" id="A0A1V9ZDV6"/>
<dbReference type="PANTHER" id="PTHR24291">
    <property type="entry name" value="CYTOCHROME P450 FAMILY 4"/>
    <property type="match status" value="1"/>
</dbReference>
<dbReference type="SUPFAM" id="SSF48264">
    <property type="entry name" value="Cytochrome P450"/>
    <property type="match status" value="1"/>
</dbReference>
<comment type="cofactor">
    <cofactor evidence="7">
        <name>heme</name>
        <dbReference type="ChEBI" id="CHEBI:30413"/>
    </cofactor>
</comment>
<proteinExistence type="inferred from homology"/>
<keyword evidence="5 7" id="KW-0408">Iron</keyword>
<protein>
    <submittedName>
        <fullName evidence="10">Cytochrome P450 superfamily protein</fullName>
    </submittedName>
</protein>
<evidence type="ECO:0000256" key="9">
    <source>
        <dbReference type="SAM" id="Phobius"/>
    </source>
</evidence>
<evidence type="ECO:0000256" key="8">
    <source>
        <dbReference type="RuleBase" id="RU000461"/>
    </source>
</evidence>
<evidence type="ECO:0000256" key="4">
    <source>
        <dbReference type="ARBA" id="ARBA00023002"/>
    </source>
</evidence>
<dbReference type="EMBL" id="JNBR01000153">
    <property type="protein sequence ID" value="OQR96168.1"/>
    <property type="molecule type" value="Genomic_DNA"/>
</dbReference>
<evidence type="ECO:0000313" key="11">
    <source>
        <dbReference type="Proteomes" id="UP000243579"/>
    </source>
</evidence>
<dbReference type="Pfam" id="PF00067">
    <property type="entry name" value="p450"/>
    <property type="match status" value="1"/>
</dbReference>
<evidence type="ECO:0000256" key="6">
    <source>
        <dbReference type="ARBA" id="ARBA00023033"/>
    </source>
</evidence>
<dbReference type="GO" id="GO:0004497">
    <property type="term" value="F:monooxygenase activity"/>
    <property type="evidence" value="ECO:0007669"/>
    <property type="project" value="UniProtKB-KW"/>
</dbReference>
<comment type="similarity">
    <text evidence="1 8">Belongs to the cytochrome P450 family.</text>
</comment>
<keyword evidence="6 8" id="KW-0503">Monooxygenase</keyword>
<name>A0A1V9ZDV6_ACHHY</name>
<keyword evidence="9" id="KW-0472">Membrane</keyword>
<evidence type="ECO:0000256" key="7">
    <source>
        <dbReference type="PIRSR" id="PIRSR602401-1"/>
    </source>
</evidence>
<dbReference type="InterPro" id="IPR002401">
    <property type="entry name" value="Cyt_P450_E_grp-I"/>
</dbReference>
<dbReference type="InterPro" id="IPR050196">
    <property type="entry name" value="Cytochrome_P450_Monoox"/>
</dbReference>
<evidence type="ECO:0000256" key="3">
    <source>
        <dbReference type="ARBA" id="ARBA00022723"/>
    </source>
</evidence>
<accession>A0A1V9ZDV6</accession>
<dbReference type="PANTHER" id="PTHR24291:SF50">
    <property type="entry name" value="BIFUNCTIONAL ALBAFLAVENONE MONOOXYGENASE_TERPENE SYNTHASE"/>
    <property type="match status" value="1"/>
</dbReference>
<feature type="binding site" description="axial binding residue" evidence="7">
    <location>
        <position position="441"/>
    </location>
    <ligand>
        <name>heme</name>
        <dbReference type="ChEBI" id="CHEBI:30413"/>
    </ligand>
    <ligandPart>
        <name>Fe</name>
        <dbReference type="ChEBI" id="CHEBI:18248"/>
    </ligandPart>
</feature>
<keyword evidence="3 7" id="KW-0479">Metal-binding</keyword>
<dbReference type="PROSITE" id="PS00086">
    <property type="entry name" value="CYTOCHROME_P450"/>
    <property type="match status" value="1"/>
</dbReference>
<dbReference type="GO" id="GO:0020037">
    <property type="term" value="F:heme binding"/>
    <property type="evidence" value="ECO:0007669"/>
    <property type="project" value="InterPro"/>
</dbReference>
<feature type="transmembrane region" description="Helical" evidence="9">
    <location>
        <begin position="6"/>
        <end position="23"/>
    </location>
</feature>
<dbReference type="GO" id="GO:0016705">
    <property type="term" value="F:oxidoreductase activity, acting on paired donors, with incorporation or reduction of molecular oxygen"/>
    <property type="evidence" value="ECO:0007669"/>
    <property type="project" value="InterPro"/>
</dbReference>
<keyword evidence="2 7" id="KW-0349">Heme</keyword>
<gene>
    <name evidence="10" type="ORF">ACHHYP_16945</name>
</gene>
<comment type="caution">
    <text evidence="10">The sequence shown here is derived from an EMBL/GenBank/DDBJ whole genome shotgun (WGS) entry which is preliminary data.</text>
</comment>
<sequence>MDDHGFLFVAVVALALVFVYQRFGKNEPFIEGMAFPRALHVPFIGVAQQVATLAGMERLYVDAIDADGLVSCRLMTVPCIAVTRADHVRQVFCATSYRDRIPVIESHIERLIGRKALPILMHDEWKVHRRLVSRAFHWQNLVKMVPAMTTVAETLASALLEKVDAVEVLSLLQLSALDTIGLLGFGCDLHALRDGSNPLANAFRFLLNETNRRCFQDALHPASHLMWLPTPANIRYRREAQIARSTIATLISHRVATHRTGGAAHHDLLEAMLDAAADDGDVMAPDLLADNVLTFFFAGADSTSMGMAYALYLLAAHPDVQAKTVAEIDAVLGREGEVTYDGLQKLPYTSAVLTEALRLYPPVATVYRNLVNDLPLGKYVIPGGTLVSLPLWFVNRSPLNWGPDANEFKPERHLEALDNDGMAAKDKAFRFMTFSGGPRNCVGMRFAVLEATIVLVSVLRKCVLTRPKGAPSVYPNKVGITLKPERGIWLHAVPRMA</sequence>
<dbReference type="Gene3D" id="1.10.630.10">
    <property type="entry name" value="Cytochrome P450"/>
    <property type="match status" value="1"/>
</dbReference>
<dbReference type="PRINTS" id="PR00385">
    <property type="entry name" value="P450"/>
</dbReference>
<evidence type="ECO:0000256" key="5">
    <source>
        <dbReference type="ARBA" id="ARBA00023004"/>
    </source>
</evidence>
<evidence type="ECO:0000256" key="2">
    <source>
        <dbReference type="ARBA" id="ARBA00022617"/>
    </source>
</evidence>